<dbReference type="AlphaFoldDB" id="A0A222MWQ0"/>
<gene>
    <name evidence="1" type="ORF">CAV_0716</name>
</gene>
<dbReference type="EMBL" id="CP022347">
    <property type="protein sequence ID" value="ASQ30383.1"/>
    <property type="molecule type" value="Genomic_DNA"/>
</dbReference>
<evidence type="ECO:0000313" key="1">
    <source>
        <dbReference type="EMBL" id="ASQ30383.1"/>
    </source>
</evidence>
<keyword evidence="2" id="KW-1185">Reference proteome</keyword>
<evidence type="ECO:0000313" key="2">
    <source>
        <dbReference type="Proteomes" id="UP000201169"/>
    </source>
</evidence>
<name>A0A222MWQ0_9BACT</name>
<dbReference type="Proteomes" id="UP000201169">
    <property type="component" value="Chromosome"/>
</dbReference>
<reference evidence="1 2" key="1">
    <citation type="submission" date="2017-07" db="EMBL/GenBank/DDBJ databases">
        <title>Analysis of two Campylobacter avium genomes and identification of a novel hippuricase gene.</title>
        <authorList>
            <person name="Miller W.G."/>
            <person name="Chapman M.H."/>
            <person name="Yee E."/>
            <person name="Revez J."/>
            <person name="Bono J.L."/>
            <person name="Rossi M."/>
        </authorList>
    </citation>
    <scope>NUCLEOTIDE SEQUENCE [LARGE SCALE GENOMIC DNA]</scope>
    <source>
        <strain evidence="1 2">LMG 24591</strain>
    </source>
</reference>
<dbReference type="RefSeq" id="WP_094325149.1">
    <property type="nucleotide sequence ID" value="NZ_CP022347.1"/>
</dbReference>
<dbReference type="KEGG" id="cavi:CAV_0716"/>
<accession>A0A222MWQ0</accession>
<protein>
    <submittedName>
        <fullName evidence="1">Uncharacterized protein</fullName>
    </submittedName>
</protein>
<organism evidence="1 2">
    <name type="scientific">Campylobacter avium LMG 24591</name>
    <dbReference type="NCBI Taxonomy" id="522484"/>
    <lineage>
        <taxon>Bacteria</taxon>
        <taxon>Pseudomonadati</taxon>
        <taxon>Campylobacterota</taxon>
        <taxon>Epsilonproteobacteria</taxon>
        <taxon>Campylobacterales</taxon>
        <taxon>Campylobacteraceae</taxon>
        <taxon>Campylobacter</taxon>
    </lineage>
</organism>
<sequence length="102" mass="11595">MSAISKYQKDFEEYSQLLGLKEDKSFENLNETEQKKLLELIKSAFDIVQKDHKMCVSSIDINKKDISTVATVNIGLKDEGISLIELSKELNEITSKNETLLI</sequence>
<proteinExistence type="predicted"/>